<evidence type="ECO:0000256" key="7">
    <source>
        <dbReference type="ARBA" id="ARBA00023033"/>
    </source>
</evidence>
<dbReference type="InterPro" id="IPR036396">
    <property type="entry name" value="Cyt_P450_sf"/>
</dbReference>
<dbReference type="EMBL" id="KV878181">
    <property type="protein sequence ID" value="OJI87795.1"/>
    <property type="molecule type" value="Genomic_DNA"/>
</dbReference>
<protein>
    <recommendedName>
        <fullName evidence="12">Cytochrome P450</fullName>
    </recommendedName>
</protein>
<organism evidence="10 11">
    <name type="scientific">Aspergillus tubingensis (strain CBS 134.48)</name>
    <dbReference type="NCBI Taxonomy" id="767770"/>
    <lineage>
        <taxon>Eukaryota</taxon>
        <taxon>Fungi</taxon>
        <taxon>Dikarya</taxon>
        <taxon>Ascomycota</taxon>
        <taxon>Pezizomycotina</taxon>
        <taxon>Eurotiomycetes</taxon>
        <taxon>Eurotiomycetidae</taxon>
        <taxon>Eurotiales</taxon>
        <taxon>Aspergillaceae</taxon>
        <taxon>Aspergillus</taxon>
        <taxon>Aspergillus subgen. Circumdati</taxon>
    </lineage>
</organism>
<dbReference type="GO" id="GO:0016705">
    <property type="term" value="F:oxidoreductase activity, acting on paired donors, with incorporation or reduction of molecular oxygen"/>
    <property type="evidence" value="ECO:0007669"/>
    <property type="project" value="InterPro"/>
</dbReference>
<evidence type="ECO:0000256" key="8">
    <source>
        <dbReference type="PIRSR" id="PIRSR602403-1"/>
    </source>
</evidence>
<dbReference type="PANTHER" id="PTHR24304">
    <property type="entry name" value="CYTOCHROME P450 FAMILY 7"/>
    <property type="match status" value="1"/>
</dbReference>
<dbReference type="InterPro" id="IPR002403">
    <property type="entry name" value="Cyt_P450_E_grp-IV"/>
</dbReference>
<dbReference type="CDD" id="cd00302">
    <property type="entry name" value="cytochrome_P450"/>
    <property type="match status" value="1"/>
</dbReference>
<dbReference type="STRING" id="767770.A0A1L9NEX3"/>
<dbReference type="GO" id="GO:0004497">
    <property type="term" value="F:monooxygenase activity"/>
    <property type="evidence" value="ECO:0007669"/>
    <property type="project" value="UniProtKB-KW"/>
</dbReference>
<gene>
    <name evidence="10" type="ORF">ASPTUDRAFT_51441</name>
</gene>
<dbReference type="OMA" id="FHEVARN"/>
<dbReference type="PROSITE" id="PS00086">
    <property type="entry name" value="CYTOCHROME_P450"/>
    <property type="match status" value="1"/>
</dbReference>
<dbReference type="OrthoDB" id="1055148at2759"/>
<keyword evidence="4 8" id="KW-0479">Metal-binding</keyword>
<reference evidence="11" key="1">
    <citation type="journal article" date="2017" name="Genome Biol.">
        <title>Comparative genomics reveals high biological diversity and specific adaptations in the industrially and medically important fungal genus Aspergillus.</title>
        <authorList>
            <person name="de Vries R.P."/>
            <person name="Riley R."/>
            <person name="Wiebenga A."/>
            <person name="Aguilar-Osorio G."/>
            <person name="Amillis S."/>
            <person name="Uchima C.A."/>
            <person name="Anderluh G."/>
            <person name="Asadollahi M."/>
            <person name="Askin M."/>
            <person name="Barry K."/>
            <person name="Battaglia E."/>
            <person name="Bayram O."/>
            <person name="Benocci T."/>
            <person name="Braus-Stromeyer S.A."/>
            <person name="Caldana C."/>
            <person name="Canovas D."/>
            <person name="Cerqueira G.C."/>
            <person name="Chen F."/>
            <person name="Chen W."/>
            <person name="Choi C."/>
            <person name="Clum A."/>
            <person name="Dos Santos R.A."/>
            <person name="Damasio A.R."/>
            <person name="Diallinas G."/>
            <person name="Emri T."/>
            <person name="Fekete E."/>
            <person name="Flipphi M."/>
            <person name="Freyberg S."/>
            <person name="Gallo A."/>
            <person name="Gournas C."/>
            <person name="Habgood R."/>
            <person name="Hainaut M."/>
            <person name="Harispe M.L."/>
            <person name="Henrissat B."/>
            <person name="Hilden K.S."/>
            <person name="Hope R."/>
            <person name="Hossain A."/>
            <person name="Karabika E."/>
            <person name="Karaffa L."/>
            <person name="Karanyi Z."/>
            <person name="Krasevec N."/>
            <person name="Kuo A."/>
            <person name="Kusch H."/>
            <person name="LaButti K."/>
            <person name="Lagendijk E.L."/>
            <person name="Lapidus A."/>
            <person name="Levasseur A."/>
            <person name="Lindquist E."/>
            <person name="Lipzen A."/>
            <person name="Logrieco A.F."/>
            <person name="MacCabe A."/>
            <person name="Maekelae M.R."/>
            <person name="Malavazi I."/>
            <person name="Melin P."/>
            <person name="Meyer V."/>
            <person name="Mielnichuk N."/>
            <person name="Miskei M."/>
            <person name="Molnar A.P."/>
            <person name="Mule G."/>
            <person name="Ngan C.Y."/>
            <person name="Orejas M."/>
            <person name="Orosz E."/>
            <person name="Ouedraogo J.P."/>
            <person name="Overkamp K.M."/>
            <person name="Park H.-S."/>
            <person name="Perrone G."/>
            <person name="Piumi F."/>
            <person name="Punt P.J."/>
            <person name="Ram A.F."/>
            <person name="Ramon A."/>
            <person name="Rauscher S."/>
            <person name="Record E."/>
            <person name="Riano-Pachon D.M."/>
            <person name="Robert V."/>
            <person name="Roehrig J."/>
            <person name="Ruller R."/>
            <person name="Salamov A."/>
            <person name="Salih N.S."/>
            <person name="Samson R.A."/>
            <person name="Sandor E."/>
            <person name="Sanguinetti M."/>
            <person name="Schuetze T."/>
            <person name="Sepcic K."/>
            <person name="Shelest E."/>
            <person name="Sherlock G."/>
            <person name="Sophianopoulou V."/>
            <person name="Squina F.M."/>
            <person name="Sun H."/>
            <person name="Susca A."/>
            <person name="Todd R.B."/>
            <person name="Tsang A."/>
            <person name="Unkles S.E."/>
            <person name="van de Wiele N."/>
            <person name="van Rossen-Uffink D."/>
            <person name="Oliveira J.V."/>
            <person name="Vesth T.C."/>
            <person name="Visser J."/>
            <person name="Yu J.-H."/>
            <person name="Zhou M."/>
            <person name="Andersen M.R."/>
            <person name="Archer D.B."/>
            <person name="Baker S.E."/>
            <person name="Benoit I."/>
            <person name="Brakhage A.A."/>
            <person name="Braus G.H."/>
            <person name="Fischer R."/>
            <person name="Frisvad J.C."/>
            <person name="Goldman G.H."/>
            <person name="Houbraken J."/>
            <person name="Oakley B."/>
            <person name="Pocsi I."/>
            <person name="Scazzocchio C."/>
            <person name="Seiboth B."/>
            <person name="vanKuyk P.A."/>
            <person name="Wortman J."/>
            <person name="Dyer P.S."/>
            <person name="Grigoriev I.V."/>
        </authorList>
    </citation>
    <scope>NUCLEOTIDE SEQUENCE [LARGE SCALE GENOMIC DNA]</scope>
    <source>
        <strain evidence="11">CBS 134.48</strain>
    </source>
</reference>
<evidence type="ECO:0000256" key="5">
    <source>
        <dbReference type="ARBA" id="ARBA00023002"/>
    </source>
</evidence>
<proteinExistence type="inferred from homology"/>
<dbReference type="VEuPathDB" id="FungiDB:ASPTUDRAFT_51441"/>
<keyword evidence="6 8" id="KW-0408">Iron</keyword>
<dbReference type="Gene3D" id="1.10.630.10">
    <property type="entry name" value="Cytochrome P450"/>
    <property type="match status" value="1"/>
</dbReference>
<dbReference type="GO" id="GO:0005506">
    <property type="term" value="F:iron ion binding"/>
    <property type="evidence" value="ECO:0007669"/>
    <property type="project" value="InterPro"/>
</dbReference>
<sequence>MIDCIVNTLILGSFLFAIACLVQCLKLAWKRPFPTNAPKLVSGYPVVGALQLFLDRERFCLESKSASSTGNYSYYLGQHRVVGVSGSQGRHTFFKSQDLNFEQGTFLIFPLASVIERPDDPSAEIHGSNVRSTLRTQLLRTQGLKCIPAAIEDCTTTALNHIAAKGLIDPFQELTSYFAQSFMAIMGINEVARSRSLSQKLSEQLSALDGTFSAADVVVPCLLNPFNIPTAIDLGRLCITILQIVRKRKQQQQQGHPVDKQDPGTAGMLQDMIEKGWSTREIVKVLISTALAAQGNSPGVTSWMLIELATNKHWLARVRNEISEVVSRHKKDRDSADQALRSLDVRAWEHEFPLLRACLLESVRLAALLLLVRKNIGAFDVPIGDTGEVIPPGAYVTYDFHEVARNPDVYHEPQLWDPGRFLSDRAEHLKEPLAFAGFGGGRRKCPGRRLVNIQASMTVARFVTMFDIDLCDEHGNPMDQAPEPCMDSGHLVAHPKCPVRLRCTRRS</sequence>
<dbReference type="InterPro" id="IPR050529">
    <property type="entry name" value="CYP450_sterol_14alpha_dmase"/>
</dbReference>
<evidence type="ECO:0000313" key="10">
    <source>
        <dbReference type="EMBL" id="OJI87795.1"/>
    </source>
</evidence>
<evidence type="ECO:0000256" key="2">
    <source>
        <dbReference type="ARBA" id="ARBA00010617"/>
    </source>
</evidence>
<comment type="cofactor">
    <cofactor evidence="1 8">
        <name>heme</name>
        <dbReference type="ChEBI" id="CHEBI:30413"/>
    </cofactor>
</comment>
<evidence type="ECO:0000256" key="3">
    <source>
        <dbReference type="ARBA" id="ARBA00022617"/>
    </source>
</evidence>
<keyword evidence="7 9" id="KW-0503">Monooxygenase</keyword>
<dbReference type="AlphaFoldDB" id="A0A1L9NEX3"/>
<comment type="similarity">
    <text evidence="2 9">Belongs to the cytochrome P450 family.</text>
</comment>
<dbReference type="Proteomes" id="UP000184304">
    <property type="component" value="Unassembled WGS sequence"/>
</dbReference>
<dbReference type="InterPro" id="IPR001128">
    <property type="entry name" value="Cyt_P450"/>
</dbReference>
<dbReference type="Pfam" id="PF00067">
    <property type="entry name" value="p450"/>
    <property type="match status" value="1"/>
</dbReference>
<keyword evidence="11" id="KW-1185">Reference proteome</keyword>
<dbReference type="InterPro" id="IPR017972">
    <property type="entry name" value="Cyt_P450_CS"/>
</dbReference>
<name>A0A1L9NEX3_ASPTC</name>
<accession>A0A1L9NEX3</accession>
<evidence type="ECO:0000256" key="6">
    <source>
        <dbReference type="ARBA" id="ARBA00023004"/>
    </source>
</evidence>
<evidence type="ECO:0000256" key="1">
    <source>
        <dbReference type="ARBA" id="ARBA00001971"/>
    </source>
</evidence>
<dbReference type="GO" id="GO:0020037">
    <property type="term" value="F:heme binding"/>
    <property type="evidence" value="ECO:0007669"/>
    <property type="project" value="InterPro"/>
</dbReference>
<evidence type="ECO:0000313" key="11">
    <source>
        <dbReference type="Proteomes" id="UP000184304"/>
    </source>
</evidence>
<dbReference type="PRINTS" id="PR00465">
    <property type="entry name" value="EP450IV"/>
</dbReference>
<evidence type="ECO:0000256" key="9">
    <source>
        <dbReference type="RuleBase" id="RU000461"/>
    </source>
</evidence>
<evidence type="ECO:0000256" key="4">
    <source>
        <dbReference type="ARBA" id="ARBA00022723"/>
    </source>
</evidence>
<feature type="binding site" description="axial binding residue" evidence="8">
    <location>
        <position position="445"/>
    </location>
    <ligand>
        <name>heme</name>
        <dbReference type="ChEBI" id="CHEBI:30413"/>
    </ligand>
    <ligandPart>
        <name>Fe</name>
        <dbReference type="ChEBI" id="CHEBI:18248"/>
    </ligandPart>
</feature>
<keyword evidence="5 9" id="KW-0560">Oxidoreductase</keyword>
<dbReference type="PANTHER" id="PTHR24304:SF2">
    <property type="entry name" value="24-HYDROXYCHOLESTEROL 7-ALPHA-HYDROXYLASE"/>
    <property type="match status" value="1"/>
</dbReference>
<dbReference type="SUPFAM" id="SSF48264">
    <property type="entry name" value="Cytochrome P450"/>
    <property type="match status" value="1"/>
</dbReference>
<keyword evidence="3 8" id="KW-0349">Heme</keyword>
<evidence type="ECO:0008006" key="12">
    <source>
        <dbReference type="Google" id="ProtNLM"/>
    </source>
</evidence>